<keyword evidence="10" id="KW-1185">Reference proteome</keyword>
<feature type="binding site" evidence="7">
    <location>
        <position position="175"/>
    </location>
    <ligand>
        <name>3-phosphoshikimate</name>
        <dbReference type="ChEBI" id="CHEBI:145989"/>
    </ligand>
</feature>
<dbReference type="CDD" id="cd01556">
    <property type="entry name" value="EPSP_synthase"/>
    <property type="match status" value="1"/>
</dbReference>
<dbReference type="InterPro" id="IPR023193">
    <property type="entry name" value="EPSP_synthase_CS"/>
</dbReference>
<evidence type="ECO:0000256" key="7">
    <source>
        <dbReference type="HAMAP-Rule" id="MF_00210"/>
    </source>
</evidence>
<evidence type="ECO:0000313" key="9">
    <source>
        <dbReference type="EMBL" id="MDL2059128.1"/>
    </source>
</evidence>
<evidence type="ECO:0000259" key="8">
    <source>
        <dbReference type="Pfam" id="PF00275"/>
    </source>
</evidence>
<dbReference type="PANTHER" id="PTHR21090">
    <property type="entry name" value="AROM/DEHYDROQUINATE SYNTHASE"/>
    <property type="match status" value="1"/>
</dbReference>
<feature type="binding site" evidence="7">
    <location>
        <position position="100"/>
    </location>
    <ligand>
        <name>phosphoenolpyruvate</name>
        <dbReference type="ChEBI" id="CHEBI:58702"/>
    </ligand>
</feature>
<dbReference type="PANTHER" id="PTHR21090:SF5">
    <property type="entry name" value="PENTAFUNCTIONAL AROM POLYPEPTIDE"/>
    <property type="match status" value="1"/>
</dbReference>
<dbReference type="InterPro" id="IPR001986">
    <property type="entry name" value="Enolpyruvate_Tfrase_dom"/>
</dbReference>
<comment type="caution">
    <text evidence="7">Lacks conserved residue(s) required for the propagation of feature annotation.</text>
</comment>
<feature type="binding site" evidence="7">
    <location>
        <position position="321"/>
    </location>
    <ligand>
        <name>3-phosphoshikimate</name>
        <dbReference type="ChEBI" id="CHEBI:145989"/>
    </ligand>
</feature>
<reference evidence="9" key="1">
    <citation type="submission" date="2023-03" db="EMBL/GenBank/DDBJ databases">
        <title>Mesosutterella sp. nov. isolated from porcine feces.</title>
        <authorList>
            <person name="Yu S."/>
        </authorList>
    </citation>
    <scope>NUCLEOTIDE SEQUENCE</scope>
    <source>
        <strain evidence="9">AGMB02718</strain>
    </source>
</reference>
<comment type="similarity">
    <text evidence="2 7">Belongs to the EPSP synthase family.</text>
</comment>
<feature type="binding site" evidence="7">
    <location>
        <position position="176"/>
    </location>
    <ligand>
        <name>phosphoenolpyruvate</name>
        <dbReference type="ChEBI" id="CHEBI:58702"/>
    </ligand>
</feature>
<organism evidence="9 10">
    <name type="scientific">Mesosutterella faecium</name>
    <dbReference type="NCBI Taxonomy" id="2925194"/>
    <lineage>
        <taxon>Bacteria</taxon>
        <taxon>Pseudomonadati</taxon>
        <taxon>Pseudomonadota</taxon>
        <taxon>Betaproteobacteria</taxon>
        <taxon>Burkholderiales</taxon>
        <taxon>Sutterellaceae</taxon>
        <taxon>Mesosutterella</taxon>
    </lineage>
</organism>
<dbReference type="InterPro" id="IPR006264">
    <property type="entry name" value="EPSP_synthase"/>
</dbReference>
<sequence>MKVYPPSLLIPPVSRACGTVVLPGSKSISNRVLLLAALSSSVCRLSGVLEAEDTERMKEALSALGVDVRRDPSDASAYTVRGCSGRFPVRSARIFLGNAGTAMRTLCATLALYGGDYVLDGVERMRQRPIGPLVDALRALGADVRCLQGSGCPPVQIGPMAGIGPRCSITGSVSSQFISALLMAGQVYAGPRGLVIDIDGPLISKPYVEMTLRLMKRFGAEVEDRGNSFFVPGGAYRLDAPLRVEGDASGASYFLALGALAGGPVRVEGAGSASIQGDVEFARVLERMGARISWGPDWIEARAPESGKLRGIEVDCTAIPDAAMTLAAVALKAEGPTKLTGIGSWRVKETDRIAALQTELRRVGAKVASGEDWLTVEPPQALRSADVRTYGDHRIAMTMSLASCAGVPVRILEPGCVAKTYPTYFDEFAAVTGCEF</sequence>
<name>A0ABT7IL80_9BURK</name>
<comment type="subunit">
    <text evidence="7">Monomer.</text>
</comment>
<feature type="domain" description="Enolpyruvate transferase" evidence="8">
    <location>
        <begin position="14"/>
        <end position="427"/>
    </location>
</feature>
<gene>
    <name evidence="7 9" type="primary">aroA</name>
    <name evidence="9" type="ORF">MUN46_004115</name>
</gene>
<dbReference type="PIRSF" id="PIRSF000505">
    <property type="entry name" value="EPSPS"/>
    <property type="match status" value="1"/>
</dbReference>
<feature type="binding site" evidence="7">
    <location>
        <position position="204"/>
    </location>
    <ligand>
        <name>3-phosphoshikimate</name>
        <dbReference type="ChEBI" id="CHEBI:145989"/>
    </ligand>
</feature>
<proteinExistence type="inferred from homology"/>
<evidence type="ECO:0000256" key="5">
    <source>
        <dbReference type="ARBA" id="ARBA00023141"/>
    </source>
</evidence>
<dbReference type="EC" id="2.5.1.19" evidence="7"/>
<dbReference type="PROSITE" id="PS00885">
    <property type="entry name" value="EPSP_SYNTHASE_2"/>
    <property type="match status" value="1"/>
</dbReference>
<feature type="binding site" evidence="7">
    <location>
        <position position="394"/>
    </location>
    <ligand>
        <name>phosphoenolpyruvate</name>
        <dbReference type="ChEBI" id="CHEBI:58702"/>
    </ligand>
</feature>
<dbReference type="InterPro" id="IPR013792">
    <property type="entry name" value="RNA3'P_cycl/enolpyr_Trfase_a/b"/>
</dbReference>
<keyword evidence="5 7" id="KW-0057">Aromatic amino acid biosynthesis</keyword>
<dbReference type="NCBIfam" id="TIGR01356">
    <property type="entry name" value="aroA"/>
    <property type="match status" value="1"/>
</dbReference>
<comment type="catalytic activity">
    <reaction evidence="6">
        <text>3-phosphoshikimate + phosphoenolpyruvate = 5-O-(1-carboxyvinyl)-3-phosphoshikimate + phosphate</text>
        <dbReference type="Rhea" id="RHEA:21256"/>
        <dbReference type="ChEBI" id="CHEBI:43474"/>
        <dbReference type="ChEBI" id="CHEBI:57701"/>
        <dbReference type="ChEBI" id="CHEBI:58702"/>
        <dbReference type="ChEBI" id="CHEBI:145989"/>
        <dbReference type="EC" id="2.5.1.19"/>
    </reaction>
    <physiologicalReaction direction="left-to-right" evidence="6">
        <dbReference type="Rhea" id="RHEA:21257"/>
    </physiologicalReaction>
</comment>
<feature type="active site" description="Proton acceptor" evidence="7">
    <location>
        <position position="321"/>
    </location>
</feature>
<evidence type="ECO:0000256" key="6">
    <source>
        <dbReference type="ARBA" id="ARBA00044633"/>
    </source>
</evidence>
<keyword evidence="3 7" id="KW-0028">Amino-acid biosynthesis</keyword>
<feature type="binding site" evidence="7">
    <location>
        <position position="352"/>
    </location>
    <ligand>
        <name>phosphoenolpyruvate</name>
        <dbReference type="ChEBI" id="CHEBI:58702"/>
    </ligand>
</feature>
<comment type="subcellular location">
    <subcellularLocation>
        <location evidence="7">Cytoplasm</location>
    </subcellularLocation>
</comment>
<comment type="pathway">
    <text evidence="1 7">Metabolic intermediate biosynthesis; chorismate biosynthesis; chorismate from D-erythrose 4-phosphate and phosphoenolpyruvate: step 6/7.</text>
</comment>
<feature type="binding site" evidence="7">
    <location>
        <position position="27"/>
    </location>
    <ligand>
        <name>3-phosphoshikimate</name>
        <dbReference type="ChEBI" id="CHEBI:145989"/>
    </ligand>
</feature>
<dbReference type="EMBL" id="JAKZJU020000001">
    <property type="protein sequence ID" value="MDL2059128.1"/>
    <property type="molecule type" value="Genomic_DNA"/>
</dbReference>
<feature type="binding site" evidence="7">
    <location>
        <position position="176"/>
    </location>
    <ligand>
        <name>3-phosphoshikimate</name>
        <dbReference type="ChEBI" id="CHEBI:145989"/>
    </ligand>
</feature>
<feature type="binding site" evidence="7">
    <location>
        <position position="174"/>
    </location>
    <ligand>
        <name>3-phosphoshikimate</name>
        <dbReference type="ChEBI" id="CHEBI:145989"/>
    </ligand>
</feature>
<evidence type="ECO:0000256" key="4">
    <source>
        <dbReference type="ARBA" id="ARBA00022679"/>
    </source>
</evidence>
<feature type="binding site" evidence="7">
    <location>
        <position position="419"/>
    </location>
    <ligand>
        <name>phosphoenolpyruvate</name>
        <dbReference type="ChEBI" id="CHEBI:58702"/>
    </ligand>
</feature>
<dbReference type="Gene3D" id="3.65.10.10">
    <property type="entry name" value="Enolpyruvate transferase domain"/>
    <property type="match status" value="2"/>
</dbReference>
<dbReference type="SUPFAM" id="SSF55205">
    <property type="entry name" value="EPT/RTPC-like"/>
    <property type="match status" value="1"/>
</dbReference>
<accession>A0ABT7IL80</accession>
<dbReference type="Proteomes" id="UP001165481">
    <property type="component" value="Unassembled WGS sequence"/>
</dbReference>
<keyword evidence="4 7" id="KW-0808">Transferase</keyword>
<feature type="binding site" evidence="7">
    <location>
        <position position="348"/>
    </location>
    <ligand>
        <name>3-phosphoshikimate</name>
        <dbReference type="ChEBI" id="CHEBI:145989"/>
    </ligand>
</feature>
<dbReference type="HAMAP" id="MF_00210">
    <property type="entry name" value="EPSP_synth"/>
    <property type="match status" value="1"/>
</dbReference>
<feature type="binding site" evidence="7">
    <location>
        <position position="31"/>
    </location>
    <ligand>
        <name>3-phosphoshikimate</name>
        <dbReference type="ChEBI" id="CHEBI:145989"/>
    </ligand>
</feature>
<dbReference type="InterPro" id="IPR036968">
    <property type="entry name" value="Enolpyruvate_Tfrase_sf"/>
</dbReference>
<comment type="caution">
    <text evidence="9">The sequence shown here is derived from an EMBL/GenBank/DDBJ whole genome shotgun (WGS) entry which is preliminary data.</text>
</comment>
<comment type="function">
    <text evidence="7">Catalyzes the transfer of the enolpyruvyl moiety of phosphoenolpyruvate (PEP) to the 5-hydroxyl of shikimate-3-phosphate (S3P) to produce enolpyruvyl shikimate-3-phosphate and inorganic phosphate.</text>
</comment>
<protein>
    <recommendedName>
        <fullName evidence="7">3-phosphoshikimate 1-carboxyvinyltransferase</fullName>
        <ecNumber evidence="7">2.5.1.19</ecNumber>
    </recommendedName>
    <alternativeName>
        <fullName evidence="7">5-enolpyruvylshikimate-3-phosphate synthase</fullName>
        <shortName evidence="7">EPSP synthase</shortName>
        <shortName evidence="7">EPSPS</shortName>
    </alternativeName>
</protein>
<evidence type="ECO:0000256" key="3">
    <source>
        <dbReference type="ARBA" id="ARBA00022605"/>
    </source>
</evidence>
<evidence type="ECO:0000313" key="10">
    <source>
        <dbReference type="Proteomes" id="UP001165481"/>
    </source>
</evidence>
<dbReference type="RefSeq" id="WP_243376793.1">
    <property type="nucleotide sequence ID" value="NZ_JAKZJU020000001.1"/>
</dbReference>
<keyword evidence="7" id="KW-0963">Cytoplasm</keyword>
<feature type="binding site" evidence="7">
    <location>
        <position position="26"/>
    </location>
    <ligand>
        <name>phosphoenolpyruvate</name>
        <dbReference type="ChEBI" id="CHEBI:58702"/>
    </ligand>
</feature>
<evidence type="ECO:0000256" key="1">
    <source>
        <dbReference type="ARBA" id="ARBA00004811"/>
    </source>
</evidence>
<dbReference type="GO" id="GO:0003866">
    <property type="term" value="F:3-phosphoshikimate 1-carboxyvinyltransferase activity"/>
    <property type="evidence" value="ECO:0007669"/>
    <property type="project" value="UniProtKB-EC"/>
</dbReference>
<feature type="binding site" evidence="7">
    <location>
        <position position="128"/>
    </location>
    <ligand>
        <name>phosphoenolpyruvate</name>
        <dbReference type="ChEBI" id="CHEBI:58702"/>
    </ligand>
</feature>
<dbReference type="PROSITE" id="PS00104">
    <property type="entry name" value="EPSP_SYNTHASE_1"/>
    <property type="match status" value="1"/>
</dbReference>
<feature type="binding site" evidence="7">
    <location>
        <position position="26"/>
    </location>
    <ligand>
        <name>3-phosphoshikimate</name>
        <dbReference type="ChEBI" id="CHEBI:145989"/>
    </ligand>
</feature>
<dbReference type="Pfam" id="PF00275">
    <property type="entry name" value="EPSP_synthase"/>
    <property type="match status" value="1"/>
</dbReference>
<evidence type="ECO:0000256" key="2">
    <source>
        <dbReference type="ARBA" id="ARBA00009948"/>
    </source>
</evidence>